<reference evidence="1 2" key="1">
    <citation type="submission" date="2020-08" db="EMBL/GenBank/DDBJ databases">
        <title>Genomic Encyclopedia of Type Strains, Phase IV (KMG-IV): sequencing the most valuable type-strain genomes for metagenomic binning, comparative biology and taxonomic classification.</title>
        <authorList>
            <person name="Goeker M."/>
        </authorList>
    </citation>
    <scope>NUCLEOTIDE SEQUENCE [LARGE SCALE GENOMIC DNA]</scope>
    <source>
        <strain evidence="1 2">DSM 27165</strain>
    </source>
</reference>
<protein>
    <submittedName>
        <fullName evidence="1">Uncharacterized protein</fullName>
    </submittedName>
</protein>
<organism evidence="1 2">
    <name type="scientific">Chitinivorax tropicus</name>
    <dbReference type="NCBI Taxonomy" id="714531"/>
    <lineage>
        <taxon>Bacteria</taxon>
        <taxon>Pseudomonadati</taxon>
        <taxon>Pseudomonadota</taxon>
        <taxon>Betaproteobacteria</taxon>
        <taxon>Chitinivorax</taxon>
    </lineage>
</organism>
<dbReference type="EMBL" id="JACHHY010000086">
    <property type="protein sequence ID" value="MBB5020689.1"/>
    <property type="molecule type" value="Genomic_DNA"/>
</dbReference>
<sequence length="123" mass="12969">MRIDCQVDFARVTGAAFTDGFGLIAGYASAVLMGLRIGAINEYPLKIGINQLGFEDFQPSPSYRPSVEALVDGIPTTKGAGQIPPRAASAHAVERAQRASANGACCKWRVAAESFPASAKARR</sequence>
<comment type="caution">
    <text evidence="1">The sequence shown here is derived from an EMBL/GenBank/DDBJ whole genome shotgun (WGS) entry which is preliminary data.</text>
</comment>
<evidence type="ECO:0000313" key="2">
    <source>
        <dbReference type="Proteomes" id="UP000575898"/>
    </source>
</evidence>
<dbReference type="Proteomes" id="UP000575898">
    <property type="component" value="Unassembled WGS sequence"/>
</dbReference>
<accession>A0A840MUD5</accession>
<proteinExistence type="predicted"/>
<dbReference type="AlphaFoldDB" id="A0A840MUD5"/>
<keyword evidence="2" id="KW-1185">Reference proteome</keyword>
<evidence type="ECO:0000313" key="1">
    <source>
        <dbReference type="EMBL" id="MBB5020689.1"/>
    </source>
</evidence>
<gene>
    <name evidence="1" type="ORF">HNQ59_004014</name>
</gene>
<name>A0A840MUD5_9PROT</name>